<accession>A0AA38L370</accession>
<evidence type="ECO:0000313" key="3">
    <source>
        <dbReference type="Proteomes" id="UP001163798"/>
    </source>
</evidence>
<gene>
    <name evidence="2" type="ORF">GGU10DRAFT_361716</name>
</gene>
<feature type="region of interest" description="Disordered" evidence="1">
    <location>
        <begin position="198"/>
        <end position="240"/>
    </location>
</feature>
<dbReference type="Proteomes" id="UP001163798">
    <property type="component" value="Unassembled WGS sequence"/>
</dbReference>
<feature type="compositionally biased region" description="Polar residues" evidence="1">
    <location>
        <begin position="198"/>
        <end position="209"/>
    </location>
</feature>
<comment type="caution">
    <text evidence="2">The sequence shown here is derived from an EMBL/GenBank/DDBJ whole genome shotgun (WGS) entry which is preliminary data.</text>
</comment>
<feature type="compositionally biased region" description="Polar residues" evidence="1">
    <location>
        <begin position="230"/>
        <end position="240"/>
    </location>
</feature>
<dbReference type="AlphaFoldDB" id="A0AA38L370"/>
<organism evidence="2 3">
    <name type="scientific">Lentinula aff. detonsa</name>
    <dbReference type="NCBI Taxonomy" id="2804958"/>
    <lineage>
        <taxon>Eukaryota</taxon>
        <taxon>Fungi</taxon>
        <taxon>Dikarya</taxon>
        <taxon>Basidiomycota</taxon>
        <taxon>Agaricomycotina</taxon>
        <taxon>Agaricomycetes</taxon>
        <taxon>Agaricomycetidae</taxon>
        <taxon>Agaricales</taxon>
        <taxon>Marasmiineae</taxon>
        <taxon>Omphalotaceae</taxon>
        <taxon>Lentinula</taxon>
    </lineage>
</organism>
<proteinExistence type="predicted"/>
<evidence type="ECO:0000256" key="1">
    <source>
        <dbReference type="SAM" id="MobiDB-lite"/>
    </source>
</evidence>
<keyword evidence="3" id="KW-1185">Reference proteome</keyword>
<dbReference type="EMBL" id="MU793435">
    <property type="protein sequence ID" value="KAJ3783127.1"/>
    <property type="molecule type" value="Genomic_DNA"/>
</dbReference>
<name>A0AA38L370_9AGAR</name>
<reference evidence="2" key="1">
    <citation type="submission" date="2022-08" db="EMBL/GenBank/DDBJ databases">
        <authorList>
            <consortium name="DOE Joint Genome Institute"/>
            <person name="Min B."/>
            <person name="Riley R."/>
            <person name="Sierra-Patev S."/>
            <person name="Naranjo-Ortiz M."/>
            <person name="Looney B."/>
            <person name="Konkel Z."/>
            <person name="Slot J.C."/>
            <person name="Sakamoto Y."/>
            <person name="Steenwyk J.L."/>
            <person name="Rokas A."/>
            <person name="Carro J."/>
            <person name="Camarero S."/>
            <person name="Ferreira P."/>
            <person name="Molpeceres G."/>
            <person name="Ruiz-Duenas F.J."/>
            <person name="Serrano A."/>
            <person name="Henrissat B."/>
            <person name="Drula E."/>
            <person name="Hughes K.W."/>
            <person name="Mata J.L."/>
            <person name="Ishikawa N.K."/>
            <person name="Vargas-Isla R."/>
            <person name="Ushijima S."/>
            <person name="Smith C.A."/>
            <person name="Ahrendt S."/>
            <person name="Andreopoulos W."/>
            <person name="He G."/>
            <person name="Labutti K."/>
            <person name="Lipzen A."/>
            <person name="Ng V."/>
            <person name="Sandor L."/>
            <person name="Barry K."/>
            <person name="Martinez A.T."/>
            <person name="Xiao Y."/>
            <person name="Gibbons J.G."/>
            <person name="Terashima K."/>
            <person name="Hibbett D.S."/>
            <person name="Grigoriev I.V."/>
        </authorList>
    </citation>
    <scope>NUCLEOTIDE SEQUENCE</scope>
    <source>
        <strain evidence="2">TFB10291</strain>
    </source>
</reference>
<evidence type="ECO:0000313" key="2">
    <source>
        <dbReference type="EMBL" id="KAJ3783127.1"/>
    </source>
</evidence>
<feature type="region of interest" description="Disordered" evidence="1">
    <location>
        <begin position="1"/>
        <end position="41"/>
    </location>
</feature>
<protein>
    <submittedName>
        <fullName evidence="2">Uncharacterized protein</fullName>
    </submittedName>
</protein>
<sequence>MSGSIETGKIFNVAEPTGADAARAETTAAQAQAEAPTSEASRAVEYNAEQLQGAAQHAALAAKSLGKEFTGEPPSAADQLQAKTNSAVAQGKADVDAAKVEGQSYLEQAKNLAGSAISSAQYYLPNSNPATHPSTGGSTAITDTLSQIQAGATTVLATGKEYLASAQNTAQPHIDRALEAAQPHINKVSEATSNYIKNVNGETDTSNSVPPRIPATSAPLESGPHVVTTPYPSTTTKVGE</sequence>
<feature type="compositionally biased region" description="Low complexity" evidence="1">
    <location>
        <begin position="19"/>
        <end position="40"/>
    </location>
</feature>